<name>A0A5A7SEB2_9NOCA</name>
<dbReference type="AlphaFoldDB" id="A0A5A7SEB2"/>
<evidence type="ECO:0000313" key="2">
    <source>
        <dbReference type="EMBL" id="KAA0024428.1"/>
    </source>
</evidence>
<comment type="caution">
    <text evidence="2">The sequence shown here is derived from an EMBL/GenBank/DDBJ whole genome shotgun (WGS) entry which is preliminary data.</text>
</comment>
<dbReference type="EMBL" id="VLNY01000001">
    <property type="protein sequence ID" value="KAA0024428.1"/>
    <property type="molecule type" value="Genomic_DNA"/>
</dbReference>
<keyword evidence="3" id="KW-1185">Reference proteome</keyword>
<dbReference type="RefSeq" id="WP_149428204.1">
    <property type="nucleotide sequence ID" value="NZ_VLNY01000001.1"/>
</dbReference>
<accession>A0A5A7SEB2</accession>
<dbReference type="Pfam" id="PF19631">
    <property type="entry name" value="Trypco2"/>
    <property type="match status" value="1"/>
</dbReference>
<evidence type="ECO:0000259" key="1">
    <source>
        <dbReference type="Pfam" id="PF19631"/>
    </source>
</evidence>
<protein>
    <recommendedName>
        <fullName evidence="1">Trypsin-co-occurring domain-containing protein</fullName>
    </recommendedName>
</protein>
<reference evidence="2 3" key="1">
    <citation type="submission" date="2019-07" db="EMBL/GenBank/DDBJ databases">
        <title>Rhodococcus cavernicolus sp. nov., isolated from a cave.</title>
        <authorList>
            <person name="Lee S.D."/>
        </authorList>
    </citation>
    <scope>NUCLEOTIDE SEQUENCE [LARGE SCALE GENOMIC DNA]</scope>
    <source>
        <strain evidence="2 3">C1-24</strain>
    </source>
</reference>
<proteinExistence type="predicted"/>
<dbReference type="InterPro" id="IPR045608">
    <property type="entry name" value="Trypco2"/>
</dbReference>
<feature type="domain" description="Trypsin-co-occurring" evidence="1">
    <location>
        <begin position="7"/>
        <end position="84"/>
    </location>
</feature>
<gene>
    <name evidence="2" type="ORF">FOY51_00195</name>
</gene>
<sequence length="98" mass="10877">MSNREWIELTDAMQMLETQLTDAQESGSNGLSRFELGKIEVEFGIDLRTNATGDTGLEFGVLSIDPLGETLPEAAHRIKFTLHPKDPAAQLKGARHRR</sequence>
<organism evidence="2 3">
    <name type="scientific">Antrihabitans cavernicola</name>
    <dbReference type="NCBI Taxonomy" id="2495913"/>
    <lineage>
        <taxon>Bacteria</taxon>
        <taxon>Bacillati</taxon>
        <taxon>Actinomycetota</taxon>
        <taxon>Actinomycetes</taxon>
        <taxon>Mycobacteriales</taxon>
        <taxon>Nocardiaceae</taxon>
        <taxon>Antrihabitans</taxon>
    </lineage>
</organism>
<evidence type="ECO:0000313" key="3">
    <source>
        <dbReference type="Proteomes" id="UP000322244"/>
    </source>
</evidence>
<dbReference type="Proteomes" id="UP000322244">
    <property type="component" value="Unassembled WGS sequence"/>
</dbReference>
<dbReference type="OrthoDB" id="3696289at2"/>